<evidence type="ECO:0000313" key="6">
    <source>
        <dbReference type="EMBL" id="TLD92527.1"/>
    </source>
</evidence>
<dbReference type="OrthoDB" id="9782387at2"/>
<dbReference type="RefSeq" id="WP_052062441.1">
    <property type="nucleotide sequence ID" value="NZ_JRMP02000019.1"/>
</dbReference>
<evidence type="ECO:0000256" key="5">
    <source>
        <dbReference type="ARBA" id="ARBA00023014"/>
    </source>
</evidence>
<keyword evidence="7" id="KW-1185">Reference proteome</keyword>
<evidence type="ECO:0000313" key="7">
    <source>
        <dbReference type="Proteomes" id="UP000029714"/>
    </source>
</evidence>
<dbReference type="GO" id="GO:0003824">
    <property type="term" value="F:catalytic activity"/>
    <property type="evidence" value="ECO:0007669"/>
    <property type="project" value="InterPro"/>
</dbReference>
<keyword evidence="2" id="KW-0949">S-adenosyl-L-methionine</keyword>
<reference evidence="6 7" key="1">
    <citation type="journal article" date="2014" name="Genome Announc.">
        <title>Draft genome sequences of eight enterohepatic helicobacter species isolated from both laboratory and wild rodents.</title>
        <authorList>
            <person name="Sheh A."/>
            <person name="Shen Z."/>
            <person name="Fox J.G."/>
        </authorList>
    </citation>
    <scope>NUCLEOTIDE SEQUENCE [LARGE SCALE GENOMIC DNA]</scope>
    <source>
        <strain evidence="6 7">MIT 97-6194</strain>
    </source>
</reference>
<comment type="caution">
    <text evidence="6">The sequence shown here is derived from an EMBL/GenBank/DDBJ whole genome shotgun (WGS) entry which is preliminary data.</text>
</comment>
<dbReference type="EMBL" id="JRMP02000019">
    <property type="protein sequence ID" value="TLD92527.1"/>
    <property type="molecule type" value="Genomic_DNA"/>
</dbReference>
<keyword evidence="3" id="KW-0479">Metal-binding</keyword>
<evidence type="ECO:0000256" key="3">
    <source>
        <dbReference type="ARBA" id="ARBA00022723"/>
    </source>
</evidence>
<keyword evidence="4" id="KW-0408">Iron</keyword>
<sequence>MQHLKDKSKIDSINMESSVEMGGGGKHNLHHSLESDFKHSKDSKKPKNIFSRLVHRYKFWKKLLKNNTFFSRYIEIGSGAETTARYMKQIPFGYNPSKYKTKSPFRFLMPFKRYRQQGFLYYFYQKLVKLESKYKKLDSIHNSFIKKYLKFRILFGKVDIPYIEVVLTLKCTMRCESCAVMVPYFNAKNQYTCSTEHIIESLNAMLDKVDSIRLVRLIGGETLLYKDIVNVVKFLDSNPKIKAFNIVTNGTIIPSNELLESLKDTHKAMIFISDYTRSPNLKVPLKHEAIINLLKSYKIRYYFSLQNDELWVDGGEKYKRNRSKEEIRQNFKNCMLRCVSLMSVDSGDKSVDTQSLAPKGAVFVCPIASSLSRLKGLDEFSGDFIDLANASKERYLEFYAQDFYKACDYCPDMKNGWWNGKQIPVAVQTNETFKIP</sequence>
<keyword evidence="5" id="KW-0411">Iron-sulfur</keyword>
<evidence type="ECO:0000256" key="4">
    <source>
        <dbReference type="ARBA" id="ARBA00023004"/>
    </source>
</evidence>
<dbReference type="InterPro" id="IPR050377">
    <property type="entry name" value="Radical_SAM_PqqE_MftC-like"/>
</dbReference>
<dbReference type="GO" id="GO:0051536">
    <property type="term" value="F:iron-sulfur cluster binding"/>
    <property type="evidence" value="ECO:0007669"/>
    <property type="project" value="UniProtKB-KW"/>
</dbReference>
<protein>
    <recommendedName>
        <fullName evidence="8">Radical SAM protein</fullName>
    </recommendedName>
</protein>
<name>A0A4U8T1X0_9HELI</name>
<evidence type="ECO:0008006" key="8">
    <source>
        <dbReference type="Google" id="ProtNLM"/>
    </source>
</evidence>
<organism evidence="6 7">
    <name type="scientific">Helicobacter saguini</name>
    <dbReference type="NCBI Taxonomy" id="1548018"/>
    <lineage>
        <taxon>Bacteria</taxon>
        <taxon>Pseudomonadati</taxon>
        <taxon>Campylobacterota</taxon>
        <taxon>Epsilonproteobacteria</taxon>
        <taxon>Campylobacterales</taxon>
        <taxon>Helicobacteraceae</taxon>
        <taxon>Helicobacter</taxon>
    </lineage>
</organism>
<dbReference type="Proteomes" id="UP000029714">
    <property type="component" value="Unassembled WGS sequence"/>
</dbReference>
<evidence type="ECO:0000256" key="2">
    <source>
        <dbReference type="ARBA" id="ARBA00022691"/>
    </source>
</evidence>
<dbReference type="SUPFAM" id="SSF102114">
    <property type="entry name" value="Radical SAM enzymes"/>
    <property type="match status" value="1"/>
</dbReference>
<accession>A0A4U8T1X0</accession>
<dbReference type="PANTHER" id="PTHR11228:SF7">
    <property type="entry name" value="PQQA PEPTIDE CYCLASE"/>
    <property type="match status" value="1"/>
</dbReference>
<dbReference type="SFLD" id="SFLDS00029">
    <property type="entry name" value="Radical_SAM"/>
    <property type="match status" value="1"/>
</dbReference>
<dbReference type="AlphaFoldDB" id="A0A4U8T1X0"/>
<dbReference type="InterPro" id="IPR013785">
    <property type="entry name" value="Aldolase_TIM"/>
</dbReference>
<gene>
    <name evidence="6" type="ORF">LS64_010070</name>
</gene>
<evidence type="ECO:0000256" key="1">
    <source>
        <dbReference type="ARBA" id="ARBA00001966"/>
    </source>
</evidence>
<dbReference type="GO" id="GO:0046872">
    <property type="term" value="F:metal ion binding"/>
    <property type="evidence" value="ECO:0007669"/>
    <property type="project" value="UniProtKB-KW"/>
</dbReference>
<comment type="cofactor">
    <cofactor evidence="1">
        <name>[4Fe-4S] cluster</name>
        <dbReference type="ChEBI" id="CHEBI:49883"/>
    </cofactor>
</comment>
<dbReference type="InterPro" id="IPR058240">
    <property type="entry name" value="rSAM_sf"/>
</dbReference>
<proteinExistence type="predicted"/>
<dbReference type="Gene3D" id="3.20.20.70">
    <property type="entry name" value="Aldolase class I"/>
    <property type="match status" value="1"/>
</dbReference>
<dbReference type="PANTHER" id="PTHR11228">
    <property type="entry name" value="RADICAL SAM DOMAIN PROTEIN"/>
    <property type="match status" value="1"/>
</dbReference>
<reference evidence="6 7" key="2">
    <citation type="journal article" date="2016" name="Infect. Immun.">
        <title>Helicobacter saguini, a Novel Helicobacter Isolated from Cotton-Top Tamarins with Ulcerative Colitis, Has Proinflammatory Properties and Induces Typhlocolitis and Dysplasia in Gnotobiotic IL-10-/- Mice.</title>
        <authorList>
            <person name="Shen Z."/>
            <person name="Mannion A."/>
            <person name="Whary M.T."/>
            <person name="Muthupalani S."/>
            <person name="Sheh A."/>
            <person name="Feng Y."/>
            <person name="Gong G."/>
            <person name="Vandamme P."/>
            <person name="Holcombe H.R."/>
            <person name="Paster B.J."/>
            <person name="Fox J.G."/>
        </authorList>
    </citation>
    <scope>NUCLEOTIDE SEQUENCE [LARGE SCALE GENOMIC DNA]</scope>
    <source>
        <strain evidence="6 7">MIT 97-6194</strain>
    </source>
</reference>
<dbReference type="InterPro" id="IPR007197">
    <property type="entry name" value="rSAM"/>
</dbReference>